<dbReference type="RefSeq" id="WP_183418419.1">
    <property type="nucleotide sequence ID" value="NZ_JACHXY010000001.1"/>
</dbReference>
<feature type="compositionally biased region" description="Low complexity" evidence="1">
    <location>
        <begin position="30"/>
        <end position="46"/>
    </location>
</feature>
<feature type="compositionally biased region" description="Low complexity" evidence="1">
    <location>
        <begin position="86"/>
        <end position="105"/>
    </location>
</feature>
<reference evidence="2 3" key="1">
    <citation type="submission" date="2020-08" db="EMBL/GenBank/DDBJ databases">
        <title>Genomic Encyclopedia of Type Strains, Phase III (KMG-III): the genomes of soil and plant-associated and newly described type strains.</title>
        <authorList>
            <person name="Whitman W."/>
        </authorList>
    </citation>
    <scope>NUCLEOTIDE SEQUENCE [LARGE SCALE GENOMIC DNA]</scope>
    <source>
        <strain evidence="2 3">CECT 8356</strain>
    </source>
</reference>
<evidence type="ECO:0000313" key="3">
    <source>
        <dbReference type="Proteomes" id="UP000543579"/>
    </source>
</evidence>
<dbReference type="Proteomes" id="UP000543579">
    <property type="component" value="Unassembled WGS sequence"/>
</dbReference>
<dbReference type="AlphaFoldDB" id="A0A7W5GEH8"/>
<evidence type="ECO:0000256" key="1">
    <source>
        <dbReference type="SAM" id="MobiDB-lite"/>
    </source>
</evidence>
<feature type="compositionally biased region" description="Basic and acidic residues" evidence="1">
    <location>
        <begin position="10"/>
        <end position="22"/>
    </location>
</feature>
<organism evidence="2 3">
    <name type="scientific">Microbacterium proteolyticum</name>
    <dbReference type="NCBI Taxonomy" id="1572644"/>
    <lineage>
        <taxon>Bacteria</taxon>
        <taxon>Bacillati</taxon>
        <taxon>Actinomycetota</taxon>
        <taxon>Actinomycetes</taxon>
        <taxon>Micrococcales</taxon>
        <taxon>Microbacteriaceae</taxon>
        <taxon>Microbacterium</taxon>
    </lineage>
</organism>
<proteinExistence type="predicted"/>
<dbReference type="EMBL" id="JACHXY010000001">
    <property type="protein sequence ID" value="MBB3156925.1"/>
    <property type="molecule type" value="Genomic_DNA"/>
</dbReference>
<evidence type="ECO:0008006" key="4">
    <source>
        <dbReference type="Google" id="ProtNLM"/>
    </source>
</evidence>
<name>A0A7W5GEH8_9MICO</name>
<sequence>MALFSRRKKSDSDDASTDRPDTVIEPGEQPVDPAGPSDAAPAARANTADDDVSPAQAPTPTQTPAQAETTPTVGISMSSFRGVGAGPETPAEASAPPTAARPSARQPGEMVAPEAPETMPGLRDNVLLSNALAEIVGQAEPAQLLNVARQLLQGHVFLRVKGDARALMAEGKDLPLAVANNGAEQLVLGYSGGMALRASVEADGDRDTSAMAQPVLTLLRHIIDGPYGGMVLNPAAADGRAVLPKALLERMIAEVDPQLRIKSALCDVRTESTASTVVEAIVADAPMWIAVNQTEEGGPMGVAESRAATGERFLEVFSHPLELLALGRGDQPLPIRTMQLAKALSQDAGLTGILIDPAGPWIRLGRDELGPVIALAASEDDAPTA</sequence>
<evidence type="ECO:0000313" key="2">
    <source>
        <dbReference type="EMBL" id="MBB3156925.1"/>
    </source>
</evidence>
<feature type="compositionally biased region" description="Low complexity" evidence="1">
    <location>
        <begin position="54"/>
        <end position="72"/>
    </location>
</feature>
<accession>A0A7W5GEH8</accession>
<gene>
    <name evidence="2" type="ORF">FHS07_000609</name>
</gene>
<comment type="caution">
    <text evidence="2">The sequence shown here is derived from an EMBL/GenBank/DDBJ whole genome shotgun (WGS) entry which is preliminary data.</text>
</comment>
<protein>
    <recommendedName>
        <fullName evidence="4">SseB protein N-terminal domain-containing protein</fullName>
    </recommendedName>
</protein>
<feature type="region of interest" description="Disordered" evidence="1">
    <location>
        <begin position="1"/>
        <end position="118"/>
    </location>
</feature>